<dbReference type="RefSeq" id="WP_164128876.1">
    <property type="nucleotide sequence ID" value="NZ_JAAGOX010000011.1"/>
</dbReference>
<accession>A0A6B2NPV7</accession>
<feature type="coiled-coil region" evidence="1">
    <location>
        <begin position="26"/>
        <end position="86"/>
    </location>
</feature>
<comment type="function">
    <text evidence="1">Mediates coordination of peptidoglycan synthesis and outer membrane constriction during cell division.</text>
</comment>
<dbReference type="SUPFAM" id="SSF48452">
    <property type="entry name" value="TPR-like"/>
    <property type="match status" value="1"/>
</dbReference>
<sequence precursor="true">MRLAALAFGLSLVLTGQAPAQEQQTLADIRQELTVLHVEIQRLKREFSTTGAPTPNLSGNTVLERVDAIETELQRLTGLTEQLNARIDRIVSDGTNRVGDLEFRLCELEPNCDIGKLSETSTLGGTAPSVAAPAPATPQPQTELAVGEQAEFEAARQAFEAGDYRTASDLLSKFDQSYPGSPLAAEASLMRGKALEAQGDTREAARAYLASFTGDSTGPVAAEALFKLGSSLGKLGQTSQACVTLGEVSVRFPNAAAVADAGREMSSLGCS</sequence>
<dbReference type="Pfam" id="PF13432">
    <property type="entry name" value="TPR_16"/>
    <property type="match status" value="1"/>
</dbReference>
<keyword evidence="1" id="KW-0175">Coiled coil</keyword>
<comment type="caution">
    <text evidence="2">The sequence shown here is derived from an EMBL/GenBank/DDBJ whole genome shotgun (WGS) entry which is preliminary data.</text>
</comment>
<dbReference type="GO" id="GO:0043093">
    <property type="term" value="P:FtsZ-dependent cytokinesis"/>
    <property type="evidence" value="ECO:0007669"/>
    <property type="project" value="UniProtKB-UniRule"/>
</dbReference>
<dbReference type="NCBIfam" id="TIGR02795">
    <property type="entry name" value="tol_pal_ybgF"/>
    <property type="match status" value="1"/>
</dbReference>
<comment type="similarity">
    <text evidence="1">Belongs to the CpoB family.</text>
</comment>
<organism evidence="2">
    <name type="scientific">Ruegeria sp. PrR005</name>
    <dbReference type="NCBI Taxonomy" id="2706882"/>
    <lineage>
        <taxon>Bacteria</taxon>
        <taxon>Pseudomonadati</taxon>
        <taxon>Pseudomonadota</taxon>
        <taxon>Alphaproteobacteria</taxon>
        <taxon>Rhodobacterales</taxon>
        <taxon>Roseobacteraceae</taxon>
        <taxon>Ruegeria</taxon>
    </lineage>
</organism>
<evidence type="ECO:0000256" key="1">
    <source>
        <dbReference type="HAMAP-Rule" id="MF_02066"/>
    </source>
</evidence>
<dbReference type="InterPro" id="IPR011990">
    <property type="entry name" value="TPR-like_helical_dom_sf"/>
</dbReference>
<dbReference type="InterPro" id="IPR019734">
    <property type="entry name" value="TPR_rpt"/>
</dbReference>
<feature type="signal peptide" evidence="1">
    <location>
        <begin position="1"/>
        <end position="20"/>
    </location>
</feature>
<dbReference type="GO" id="GO:0030288">
    <property type="term" value="C:outer membrane-bounded periplasmic space"/>
    <property type="evidence" value="ECO:0007669"/>
    <property type="project" value="UniProtKB-UniRule"/>
</dbReference>
<dbReference type="Gene3D" id="1.25.40.10">
    <property type="entry name" value="Tetratricopeptide repeat domain"/>
    <property type="match status" value="1"/>
</dbReference>
<evidence type="ECO:0000313" key="2">
    <source>
        <dbReference type="EMBL" id="NDW44923.1"/>
    </source>
</evidence>
<gene>
    <name evidence="2" type="primary">ybgF</name>
    <name evidence="1" type="synonym">cpoB</name>
    <name evidence="2" type="ORF">G0P99_08130</name>
</gene>
<proteinExistence type="inferred from homology"/>
<dbReference type="InterPro" id="IPR034706">
    <property type="entry name" value="CpoB"/>
</dbReference>
<keyword evidence="1" id="KW-0574">Periplasm</keyword>
<comment type="subcellular location">
    <subcellularLocation>
        <location evidence="1">Periplasm</location>
    </subcellularLocation>
</comment>
<name>A0A6B2NPV7_9RHOB</name>
<keyword evidence="1" id="KW-0131">Cell cycle</keyword>
<dbReference type="EMBL" id="JAAGOX010000011">
    <property type="protein sequence ID" value="NDW44923.1"/>
    <property type="molecule type" value="Genomic_DNA"/>
</dbReference>
<keyword evidence="1" id="KW-0732">Signal</keyword>
<dbReference type="InterPro" id="IPR014162">
    <property type="entry name" value="CpoB_C"/>
</dbReference>
<feature type="chain" id="PRO_5025736259" description="Cell division coordinator CpoB" evidence="1">
    <location>
        <begin position="21"/>
        <end position="271"/>
    </location>
</feature>
<protein>
    <recommendedName>
        <fullName evidence="1">Cell division coordinator CpoB</fullName>
    </recommendedName>
</protein>
<keyword evidence="1" id="KW-0132">Cell division</keyword>
<dbReference type="Pfam" id="PF13174">
    <property type="entry name" value="TPR_6"/>
    <property type="match status" value="1"/>
</dbReference>
<reference evidence="2" key="1">
    <citation type="submission" date="2020-02" db="EMBL/GenBank/DDBJ databases">
        <title>Delineation of the pyrene-degrading pathway in Roseobacter clade bacteria by genomic analysis.</title>
        <authorList>
            <person name="Zhou H."/>
            <person name="Wang H."/>
        </authorList>
    </citation>
    <scope>NUCLEOTIDE SEQUENCE</scope>
    <source>
        <strain evidence="2">PrR005</strain>
    </source>
</reference>
<dbReference type="AlphaFoldDB" id="A0A6B2NPV7"/>
<dbReference type="HAMAP" id="MF_02066">
    <property type="entry name" value="CpoB"/>
    <property type="match status" value="1"/>
</dbReference>